<proteinExistence type="predicted"/>
<protein>
    <submittedName>
        <fullName evidence="3">ClpA/ClpB-like protein</fullName>
    </submittedName>
</protein>
<organism evidence="3 4">
    <name type="scientific">Antricoccus suffuscus</name>
    <dbReference type="NCBI Taxonomy" id="1629062"/>
    <lineage>
        <taxon>Bacteria</taxon>
        <taxon>Bacillati</taxon>
        <taxon>Actinomycetota</taxon>
        <taxon>Actinomycetes</taxon>
        <taxon>Geodermatophilales</taxon>
        <taxon>Antricoccaceae</taxon>
        <taxon>Antricoccus</taxon>
    </lineage>
</organism>
<keyword evidence="1" id="KW-0677">Repeat</keyword>
<dbReference type="AlphaFoldDB" id="A0A2T1A273"/>
<dbReference type="OrthoDB" id="3290891at2"/>
<evidence type="ECO:0000259" key="2">
    <source>
        <dbReference type="PROSITE" id="PS51903"/>
    </source>
</evidence>
<dbReference type="InterPro" id="IPR036628">
    <property type="entry name" value="Clp_N_dom_sf"/>
</dbReference>
<reference evidence="3 4" key="1">
    <citation type="submission" date="2018-03" db="EMBL/GenBank/DDBJ databases">
        <title>Genomic Encyclopedia of Archaeal and Bacterial Type Strains, Phase II (KMG-II): from individual species to whole genera.</title>
        <authorList>
            <person name="Goeker M."/>
        </authorList>
    </citation>
    <scope>NUCLEOTIDE SEQUENCE [LARGE SCALE GENOMIC DNA]</scope>
    <source>
        <strain evidence="3 4">DSM 100065</strain>
    </source>
</reference>
<dbReference type="Gene3D" id="1.10.1780.10">
    <property type="entry name" value="Clp, N-terminal domain"/>
    <property type="match status" value="1"/>
</dbReference>
<comment type="caution">
    <text evidence="3">The sequence shown here is derived from an EMBL/GenBank/DDBJ whole genome shotgun (WGS) entry which is preliminary data.</text>
</comment>
<gene>
    <name evidence="3" type="ORF">CLV47_10455</name>
</gene>
<sequence>MRDTLPTLDTLILHVQRLRPDGDALQRLDDALETATTVSGLTEHLVGHFVDEARRTGTSWAEVGQHLGVSRQAVQKRYAAPEIDRGGKHPGYFDRMVPAGKHTIVIAQEQARHRHARRIDTEHLLLGLCGKPDATGALALARCDAPPDTITAAINGRIGLPSAEKETEKLPFSPAGQRVLQHALREALRLDHDYVGTGHLALGCLTVTEGIASEVLVNLGVTYDALRDAIKDLSATEHRPAS</sequence>
<evidence type="ECO:0000313" key="3">
    <source>
        <dbReference type="EMBL" id="PRZ42711.1"/>
    </source>
</evidence>
<name>A0A2T1A273_9ACTN</name>
<dbReference type="Proteomes" id="UP000237752">
    <property type="component" value="Unassembled WGS sequence"/>
</dbReference>
<dbReference type="PROSITE" id="PS51903">
    <property type="entry name" value="CLP_R"/>
    <property type="match status" value="1"/>
</dbReference>
<keyword evidence="4" id="KW-1185">Reference proteome</keyword>
<evidence type="ECO:0000256" key="1">
    <source>
        <dbReference type="PROSITE-ProRule" id="PRU01251"/>
    </source>
</evidence>
<dbReference type="SUPFAM" id="SSF81923">
    <property type="entry name" value="Double Clp-N motif"/>
    <property type="match status" value="1"/>
</dbReference>
<accession>A0A2T1A273</accession>
<feature type="domain" description="Clp R" evidence="2">
    <location>
        <begin position="93"/>
        <end position="236"/>
    </location>
</feature>
<dbReference type="RefSeq" id="WP_106348254.1">
    <property type="nucleotide sequence ID" value="NZ_PVUE01000004.1"/>
</dbReference>
<dbReference type="EMBL" id="PVUE01000004">
    <property type="protein sequence ID" value="PRZ42711.1"/>
    <property type="molecule type" value="Genomic_DNA"/>
</dbReference>
<dbReference type="Pfam" id="PF02861">
    <property type="entry name" value="Clp_N"/>
    <property type="match status" value="1"/>
</dbReference>
<evidence type="ECO:0000313" key="4">
    <source>
        <dbReference type="Proteomes" id="UP000237752"/>
    </source>
</evidence>
<dbReference type="InterPro" id="IPR004176">
    <property type="entry name" value="Clp_R_N"/>
</dbReference>